<dbReference type="InterPro" id="IPR008979">
    <property type="entry name" value="Galactose-bd-like_sf"/>
</dbReference>
<dbReference type="Proteomes" id="UP000294562">
    <property type="component" value="Unassembled WGS sequence"/>
</dbReference>
<evidence type="ECO:0000313" key="3">
    <source>
        <dbReference type="EMBL" id="TDL84724.1"/>
    </source>
</evidence>
<dbReference type="PANTHER" id="PTHR13194:SF19">
    <property type="entry name" value="NAD(P)-BINDING ROSSMANN-FOLD SUPERFAMILY PROTEIN"/>
    <property type="match status" value="1"/>
</dbReference>
<dbReference type="OrthoDB" id="442188at2"/>
<dbReference type="Pfam" id="PF08547">
    <property type="entry name" value="CIA30"/>
    <property type="match status" value="1"/>
</dbReference>
<evidence type="ECO:0000256" key="1">
    <source>
        <dbReference type="ARBA" id="ARBA00007884"/>
    </source>
</evidence>
<evidence type="ECO:0000259" key="2">
    <source>
        <dbReference type="Pfam" id="PF08547"/>
    </source>
</evidence>
<dbReference type="InterPro" id="IPR039131">
    <property type="entry name" value="NDUFAF1"/>
</dbReference>
<reference evidence="3 4" key="1">
    <citation type="submission" date="2019-03" db="EMBL/GenBank/DDBJ databases">
        <title>Rhodobacteraceae bacterium SM1902, a new member of the family Rhodobacteraceae isolated from Yantai.</title>
        <authorList>
            <person name="Sun Y."/>
        </authorList>
    </citation>
    <scope>NUCLEOTIDE SEQUENCE [LARGE SCALE GENOMIC DNA]</scope>
    <source>
        <strain evidence="3 4">SM1902</strain>
    </source>
</reference>
<name>A0A4R6AN26_9RHOB</name>
<dbReference type="InterPro" id="IPR013857">
    <property type="entry name" value="NADH-UbQ_OxRdtase-assoc_prot30"/>
</dbReference>
<dbReference type="SUPFAM" id="SSF49785">
    <property type="entry name" value="Galactose-binding domain-like"/>
    <property type="match status" value="1"/>
</dbReference>
<organism evidence="3 4">
    <name type="scientific">Meridianimarinicoccus aquatilis</name>
    <dbReference type="NCBI Taxonomy" id="2552766"/>
    <lineage>
        <taxon>Bacteria</taxon>
        <taxon>Pseudomonadati</taxon>
        <taxon>Pseudomonadota</taxon>
        <taxon>Alphaproteobacteria</taxon>
        <taxon>Rhodobacterales</taxon>
        <taxon>Paracoccaceae</taxon>
        <taxon>Meridianimarinicoccus</taxon>
    </lineage>
</organism>
<feature type="domain" description="NADH:ubiquinone oxidoreductase intermediate-associated protein 30" evidence="2">
    <location>
        <begin position="18"/>
        <end position="155"/>
    </location>
</feature>
<dbReference type="RefSeq" id="WP_133344089.1">
    <property type="nucleotide sequence ID" value="NZ_SMZO01000058.1"/>
</dbReference>
<proteinExistence type="inferred from homology"/>
<dbReference type="AlphaFoldDB" id="A0A4R6AN26"/>
<comment type="caution">
    <text evidence="3">The sequence shown here is derived from an EMBL/GenBank/DDBJ whole genome shotgun (WGS) entry which is preliminary data.</text>
</comment>
<comment type="similarity">
    <text evidence="1">Belongs to the CIA30 family.</text>
</comment>
<accession>A0A4R6AN26</accession>
<protein>
    <submittedName>
        <fullName evidence="3">CIA30 family protein</fullName>
    </submittedName>
</protein>
<sequence>MDDTLIDDLSQPHPRASTGTEWELLSDRVMGGVSAGGLSRETIAGRTALRLQGDVRLENNGGFVQAALDLAPNGATDARRWSGISLDVYGNGEAYNFHLRTADVTRPWQSYRAQFDAPAVWQTITLRFDAFTPHRLTAPLDLSTLRRIGIVAIGRAFQADIAIAGIRFNA</sequence>
<evidence type="ECO:0000313" key="4">
    <source>
        <dbReference type="Proteomes" id="UP000294562"/>
    </source>
</evidence>
<keyword evidence="4" id="KW-1185">Reference proteome</keyword>
<dbReference type="PANTHER" id="PTHR13194">
    <property type="entry name" value="COMPLEX I INTERMEDIATE-ASSOCIATED PROTEIN 30"/>
    <property type="match status" value="1"/>
</dbReference>
<gene>
    <name evidence="3" type="ORF">E2L05_17355</name>
</gene>
<dbReference type="EMBL" id="SMZO01000058">
    <property type="protein sequence ID" value="TDL84724.1"/>
    <property type="molecule type" value="Genomic_DNA"/>
</dbReference>